<dbReference type="InterPro" id="IPR013328">
    <property type="entry name" value="6PGD_dom2"/>
</dbReference>
<dbReference type="PRINTS" id="PR00084">
    <property type="entry name" value="MTLDHDRGNASE"/>
</dbReference>
<comment type="caution">
    <text evidence="4">The sequence shown here is derived from an EMBL/GenBank/DDBJ whole genome shotgun (WGS) entry which is preliminary data.</text>
</comment>
<name>A0AAE2W136_9RHOB</name>
<dbReference type="Pfam" id="PF01232">
    <property type="entry name" value="Mannitol_dh"/>
    <property type="match status" value="1"/>
</dbReference>
<organism evidence="4 5">
    <name type="scientific">Sulfitobacter geojensis</name>
    <dbReference type="NCBI Taxonomy" id="1342299"/>
    <lineage>
        <taxon>Bacteria</taxon>
        <taxon>Pseudomonadati</taxon>
        <taxon>Pseudomonadota</taxon>
        <taxon>Alphaproteobacteria</taxon>
        <taxon>Rhodobacterales</taxon>
        <taxon>Roseobacteraceae</taxon>
        <taxon>Sulfitobacter</taxon>
    </lineage>
</organism>
<dbReference type="SUPFAM" id="SSF48179">
    <property type="entry name" value="6-phosphogluconate dehydrogenase C-terminal domain-like"/>
    <property type="match status" value="1"/>
</dbReference>
<dbReference type="InterPro" id="IPR000669">
    <property type="entry name" value="Mannitol_DH"/>
</dbReference>
<dbReference type="Gene3D" id="3.40.50.720">
    <property type="entry name" value="NAD(P)-binding Rossmann-like Domain"/>
    <property type="match status" value="1"/>
</dbReference>
<dbReference type="RefSeq" id="WP_203243349.1">
    <property type="nucleotide sequence ID" value="NZ_JAFBRH010000007.1"/>
</dbReference>
<dbReference type="EMBL" id="JAFBRM010000007">
    <property type="protein sequence ID" value="MBM1715585.1"/>
    <property type="molecule type" value="Genomic_DNA"/>
</dbReference>
<accession>A0AAE2W136</accession>
<sequence length="487" mass="52948">MPIADGFSDTSRLTAKGAVRPDVRIVHLGLGAFFRAHGASYLADLGGWGVLGVSLRSPVVRDALVPQDCVYTAAELTPDGIKPRQIEVLRDVLVAPENPQAVIDAIADPNVCIVSLTVTEKGYCHDPASGRLNMSHPDIVRDLRQDHPRSAIGYLVRGLQARWQAGAAPLTIMSCDNLPDNGALTRRVVLRLAQEIEPDAVDWIKASCTFPSAMVDRIVPATTSKDIKTLNTLVGRQDAAPVMHEPFRQWVIENEFAGDRPSFENVGVQLVDDILPFELMKLRMLNGAHSALAYLGYLSGHNTVSEAAADPVLATYLRHLWRREIAPTLIAPPDTDLDHYAATLLERFANPAIQHKTYQIAMDGSQKLPQRLLGTILDRLNNGKDADALLLGVAGWMRFTGGIDEAGTPFDVQDPLAPALRAAQSADPATTVRTLLAMREIFDASCAARIEPVLVRLYQGLSDHGARHMMSALTGRAVPRLPALPKH</sequence>
<feature type="domain" description="Mannitol dehydrogenase C-terminal" evidence="3">
    <location>
        <begin position="273"/>
        <end position="443"/>
    </location>
</feature>
<evidence type="ECO:0000313" key="4">
    <source>
        <dbReference type="EMBL" id="MBM1715585.1"/>
    </source>
</evidence>
<proteinExistence type="predicted"/>
<keyword evidence="5" id="KW-1185">Reference proteome</keyword>
<dbReference type="PANTHER" id="PTHR43362:SF1">
    <property type="entry name" value="MANNITOL DEHYDROGENASE 2-RELATED"/>
    <property type="match status" value="1"/>
</dbReference>
<feature type="domain" description="Mannitol dehydrogenase N-terminal" evidence="2">
    <location>
        <begin position="24"/>
        <end position="264"/>
    </location>
</feature>
<dbReference type="PANTHER" id="PTHR43362">
    <property type="entry name" value="MANNITOL DEHYDROGENASE DSF1-RELATED"/>
    <property type="match status" value="1"/>
</dbReference>
<dbReference type="Proteomes" id="UP000732193">
    <property type="component" value="Unassembled WGS sequence"/>
</dbReference>
<reference evidence="4 5" key="1">
    <citation type="submission" date="2021-01" db="EMBL/GenBank/DDBJ databases">
        <title>Diatom-associated Roseobacters Show Island Model of Population Structure.</title>
        <authorList>
            <person name="Qu L."/>
            <person name="Feng X."/>
            <person name="Chen Y."/>
            <person name="Li L."/>
            <person name="Wang X."/>
            <person name="Hu Z."/>
            <person name="Wang H."/>
            <person name="Luo H."/>
        </authorList>
    </citation>
    <scope>NUCLEOTIDE SEQUENCE [LARGE SCALE GENOMIC DNA]</scope>
    <source>
        <strain evidence="4 5">TR60-84</strain>
    </source>
</reference>
<dbReference type="InterPro" id="IPR013131">
    <property type="entry name" value="Mannitol_DH_N"/>
</dbReference>
<dbReference type="InterPro" id="IPR036291">
    <property type="entry name" value="NAD(P)-bd_dom_sf"/>
</dbReference>
<evidence type="ECO:0000256" key="1">
    <source>
        <dbReference type="ARBA" id="ARBA00023002"/>
    </source>
</evidence>
<gene>
    <name evidence="4" type="ORF">JQV55_18595</name>
</gene>
<keyword evidence="1" id="KW-0560">Oxidoreductase</keyword>
<dbReference type="AlphaFoldDB" id="A0AAE2W136"/>
<dbReference type="SUPFAM" id="SSF51735">
    <property type="entry name" value="NAD(P)-binding Rossmann-fold domains"/>
    <property type="match status" value="1"/>
</dbReference>
<dbReference type="InterPro" id="IPR008927">
    <property type="entry name" value="6-PGluconate_DH-like_C_sf"/>
</dbReference>
<dbReference type="Gene3D" id="1.10.1040.10">
    <property type="entry name" value="N-(1-d-carboxylethyl)-l-norvaline Dehydrogenase, domain 2"/>
    <property type="match status" value="1"/>
</dbReference>
<dbReference type="InterPro" id="IPR050988">
    <property type="entry name" value="Mannitol_DH/Oxidoreductase"/>
</dbReference>
<dbReference type="Pfam" id="PF08125">
    <property type="entry name" value="Mannitol_dh_C"/>
    <property type="match status" value="1"/>
</dbReference>
<evidence type="ECO:0000259" key="3">
    <source>
        <dbReference type="Pfam" id="PF08125"/>
    </source>
</evidence>
<dbReference type="InterPro" id="IPR013118">
    <property type="entry name" value="Mannitol_DH_C"/>
</dbReference>
<protein>
    <submittedName>
        <fullName evidence="4">Mannitol dehydrogenase family protein</fullName>
    </submittedName>
</protein>
<evidence type="ECO:0000313" key="5">
    <source>
        <dbReference type="Proteomes" id="UP000732193"/>
    </source>
</evidence>
<evidence type="ECO:0000259" key="2">
    <source>
        <dbReference type="Pfam" id="PF01232"/>
    </source>
</evidence>
<dbReference type="GO" id="GO:0016616">
    <property type="term" value="F:oxidoreductase activity, acting on the CH-OH group of donors, NAD or NADP as acceptor"/>
    <property type="evidence" value="ECO:0007669"/>
    <property type="project" value="TreeGrafter"/>
</dbReference>